<name>A0A1D8GC35_9FIRM</name>
<evidence type="ECO:0000256" key="1">
    <source>
        <dbReference type="ARBA" id="ARBA00004370"/>
    </source>
</evidence>
<dbReference type="InterPro" id="IPR011927">
    <property type="entry name" value="SpoVD_pbp"/>
</dbReference>
<dbReference type="Pfam" id="PF03793">
    <property type="entry name" value="PASTA"/>
    <property type="match status" value="1"/>
</dbReference>
<dbReference type="InterPro" id="IPR005543">
    <property type="entry name" value="PASTA_dom"/>
</dbReference>
<dbReference type="Pfam" id="PF00905">
    <property type="entry name" value="Transpeptidase"/>
    <property type="match status" value="1"/>
</dbReference>
<reference evidence="6 7" key="1">
    <citation type="submission" date="2016-09" db="EMBL/GenBank/DDBJ databases">
        <title>Genomic analysis reveals versatility of anaerobic energy metabolism of Geosporobacter ferrireducens IRF9 of phylum Firmicutes.</title>
        <authorList>
            <person name="Kim S.-J."/>
        </authorList>
    </citation>
    <scope>NUCLEOTIDE SEQUENCE [LARGE SCALE GENOMIC DNA]</scope>
    <source>
        <strain evidence="6 7">IRF9</strain>
    </source>
</reference>
<dbReference type="RefSeq" id="WP_069974036.1">
    <property type="nucleotide sequence ID" value="NZ_CP017269.1"/>
</dbReference>
<dbReference type="InterPro" id="IPR012338">
    <property type="entry name" value="Beta-lactam/transpept-like"/>
</dbReference>
<evidence type="ECO:0000256" key="2">
    <source>
        <dbReference type="ARBA" id="ARBA00007171"/>
    </source>
</evidence>
<dbReference type="Gene3D" id="3.90.1310.10">
    <property type="entry name" value="Penicillin-binding protein 2a (Domain 2)"/>
    <property type="match status" value="1"/>
</dbReference>
<dbReference type="KEGG" id="gfe:Gferi_01980"/>
<evidence type="ECO:0000313" key="7">
    <source>
        <dbReference type="Proteomes" id="UP000095743"/>
    </source>
</evidence>
<gene>
    <name evidence="6" type="ORF">Gferi_01980</name>
</gene>
<dbReference type="STRING" id="1424294.Gferi_01980"/>
<keyword evidence="4" id="KW-0812">Transmembrane</keyword>
<dbReference type="Pfam" id="PF03717">
    <property type="entry name" value="PBP_dimer"/>
    <property type="match status" value="1"/>
</dbReference>
<comment type="similarity">
    <text evidence="2">Belongs to the transpeptidase family.</text>
</comment>
<dbReference type="CDD" id="cd06576">
    <property type="entry name" value="PASTA_Pbp2x-like_1"/>
    <property type="match status" value="1"/>
</dbReference>
<dbReference type="NCBIfam" id="TIGR02214">
    <property type="entry name" value="spoVD_pbp"/>
    <property type="match status" value="1"/>
</dbReference>
<accession>A0A1D8GC35</accession>
<comment type="subcellular location">
    <subcellularLocation>
        <location evidence="1">Membrane</location>
    </subcellularLocation>
</comment>
<dbReference type="PANTHER" id="PTHR30627:SF1">
    <property type="entry name" value="PEPTIDOGLYCAN D,D-TRANSPEPTIDASE FTSI"/>
    <property type="match status" value="1"/>
</dbReference>
<sequence length="675" mass="75494">MSTPSIANKKRLVVLLFTVCFILFGLIFRIGWIQIVDGERYRQLAHMQQTRDIPIPAKRGVVFDRKGKELAISASTSTVWARPAEVERSGKADEISKELAAILEKDEIEIKEKLTRKNVGLIKIEKWIDKEKADAIRQAKMEGVWIAEDNRRHYPFGTFAAHILGHTTDDNRGLVGIELEYDKYLSGLPGRWIKNTDAAGRQLPYGVEKYYKPENGLNVVLTIDEVIQHFTEKALDSTLAQTQAKKVIAIVMDPKTGDILAMATKPDFDPNSPRIPTSEEKKREFENLDTKEQQKLWNEMWRNPMISDTYEPGSTFKLITSAAGLEEGVVEPNSPFYCSGHITVAGQRIRCWRYYNPHGAQTFTVGVQNSCNPVFIEIGQRLGVENYYKYIEAFGFTKITGVDLPGEGNAIVQSKERVGPVELATISFGHGISVTPLQLVNAIAAIGNDGKLMKPRIVKELVDDEGNVIHRYEPKMIRQAVSEKTARELRLIMESVVTDGSGKSAYIPGYRIGGKTGTADKIENGRYVSGKVYSSFVALAPIDDPRLAVLVVVDEPQGVRFGSLTAAPAVHDILKDSLRYMDIEPQYNEKEAKQYAKEEVTVPEVRNLTLKNAAKTLADRGLQYDTEPTTHGLQYDTEPTTAENPETIIVDQFPKPGAKVPEKSIIILYLKRENP</sequence>
<dbReference type="GO" id="GO:0005886">
    <property type="term" value="C:plasma membrane"/>
    <property type="evidence" value="ECO:0007669"/>
    <property type="project" value="TreeGrafter"/>
</dbReference>
<dbReference type="SUPFAM" id="SSF56519">
    <property type="entry name" value="Penicillin binding protein dimerisation domain"/>
    <property type="match status" value="1"/>
</dbReference>
<feature type="transmembrane region" description="Helical" evidence="4">
    <location>
        <begin position="12"/>
        <end position="32"/>
    </location>
</feature>
<keyword evidence="3 4" id="KW-0472">Membrane</keyword>
<dbReference type="AlphaFoldDB" id="A0A1D8GC35"/>
<dbReference type="InterPro" id="IPR036138">
    <property type="entry name" value="PBP_dimer_sf"/>
</dbReference>
<organism evidence="6 7">
    <name type="scientific">Geosporobacter ferrireducens</name>
    <dbReference type="NCBI Taxonomy" id="1424294"/>
    <lineage>
        <taxon>Bacteria</taxon>
        <taxon>Bacillati</taxon>
        <taxon>Bacillota</taxon>
        <taxon>Clostridia</taxon>
        <taxon>Peptostreptococcales</taxon>
        <taxon>Thermotaleaceae</taxon>
        <taxon>Geosporobacter</taxon>
    </lineage>
</organism>
<evidence type="ECO:0000256" key="4">
    <source>
        <dbReference type="SAM" id="Phobius"/>
    </source>
</evidence>
<dbReference type="Gene3D" id="3.40.710.10">
    <property type="entry name" value="DD-peptidase/beta-lactamase superfamily"/>
    <property type="match status" value="1"/>
</dbReference>
<keyword evidence="4" id="KW-1133">Transmembrane helix</keyword>
<dbReference type="Proteomes" id="UP000095743">
    <property type="component" value="Chromosome"/>
</dbReference>
<evidence type="ECO:0000313" key="6">
    <source>
        <dbReference type="EMBL" id="AOT68467.1"/>
    </source>
</evidence>
<dbReference type="PANTHER" id="PTHR30627">
    <property type="entry name" value="PEPTIDOGLYCAN D,D-TRANSPEPTIDASE"/>
    <property type="match status" value="1"/>
</dbReference>
<dbReference type="EMBL" id="CP017269">
    <property type="protein sequence ID" value="AOT68467.1"/>
    <property type="molecule type" value="Genomic_DNA"/>
</dbReference>
<proteinExistence type="inferred from homology"/>
<protein>
    <submittedName>
        <fullName evidence="6">Stage V sporulation protein D</fullName>
    </submittedName>
</protein>
<dbReference type="PROSITE" id="PS51178">
    <property type="entry name" value="PASTA"/>
    <property type="match status" value="1"/>
</dbReference>
<dbReference type="SUPFAM" id="SSF56601">
    <property type="entry name" value="beta-lactamase/transpeptidase-like"/>
    <property type="match status" value="1"/>
</dbReference>
<dbReference type="OrthoDB" id="9804124at2"/>
<evidence type="ECO:0000259" key="5">
    <source>
        <dbReference type="PROSITE" id="PS51178"/>
    </source>
</evidence>
<dbReference type="GO" id="GO:0008658">
    <property type="term" value="F:penicillin binding"/>
    <property type="evidence" value="ECO:0007669"/>
    <property type="project" value="InterPro"/>
</dbReference>
<feature type="domain" description="PASTA" evidence="5">
    <location>
        <begin position="596"/>
        <end position="672"/>
    </location>
</feature>
<evidence type="ECO:0000256" key="3">
    <source>
        <dbReference type="ARBA" id="ARBA00023136"/>
    </source>
</evidence>
<dbReference type="Gene3D" id="3.30.10.20">
    <property type="match status" value="1"/>
</dbReference>
<dbReference type="GO" id="GO:0071555">
    <property type="term" value="P:cell wall organization"/>
    <property type="evidence" value="ECO:0007669"/>
    <property type="project" value="TreeGrafter"/>
</dbReference>
<dbReference type="InterPro" id="IPR005311">
    <property type="entry name" value="PBP_dimer"/>
</dbReference>
<dbReference type="InterPro" id="IPR001460">
    <property type="entry name" value="PCN-bd_Tpept"/>
</dbReference>
<dbReference type="InterPro" id="IPR050515">
    <property type="entry name" value="Beta-lactam/transpept"/>
</dbReference>
<dbReference type="SMART" id="SM00740">
    <property type="entry name" value="PASTA"/>
    <property type="match status" value="1"/>
</dbReference>
<keyword evidence="7" id="KW-1185">Reference proteome</keyword>